<organism evidence="1">
    <name type="scientific">viral metagenome</name>
    <dbReference type="NCBI Taxonomy" id="1070528"/>
    <lineage>
        <taxon>unclassified sequences</taxon>
        <taxon>metagenomes</taxon>
        <taxon>organismal metagenomes</taxon>
    </lineage>
</organism>
<dbReference type="AlphaFoldDB" id="A0A6M3X556"/>
<protein>
    <submittedName>
        <fullName evidence="1">Uncharacterized protein</fullName>
    </submittedName>
</protein>
<dbReference type="EMBL" id="MT143925">
    <property type="protein sequence ID" value="QJH92838.1"/>
    <property type="molecule type" value="Genomic_DNA"/>
</dbReference>
<evidence type="ECO:0000313" key="1">
    <source>
        <dbReference type="EMBL" id="QJH92838.1"/>
    </source>
</evidence>
<name>A0A6M3X556_9ZZZZ</name>
<reference evidence="1" key="1">
    <citation type="submission" date="2020-03" db="EMBL/GenBank/DDBJ databases">
        <title>The deep terrestrial virosphere.</title>
        <authorList>
            <person name="Holmfeldt K."/>
            <person name="Nilsson E."/>
            <person name="Simone D."/>
            <person name="Lopez-Fernandez M."/>
            <person name="Wu X."/>
            <person name="de Brujin I."/>
            <person name="Lundin D."/>
            <person name="Andersson A."/>
            <person name="Bertilsson S."/>
            <person name="Dopson M."/>
        </authorList>
    </citation>
    <scope>NUCLEOTIDE SEQUENCE</scope>
    <source>
        <strain evidence="1">MM171A02306</strain>
    </source>
</reference>
<sequence>MTISERTLRKWRKEALISEYVEHGPGSGSLAQDPKWAVEVSRRILRLTQELLDAHLLHKG</sequence>
<accession>A0A6M3X556</accession>
<gene>
    <name evidence="1" type="ORF">MM171A02306_0005</name>
</gene>
<proteinExistence type="predicted"/>